<organism evidence="2 3">
    <name type="scientific">Panagrolaimus davidi</name>
    <dbReference type="NCBI Taxonomy" id="227884"/>
    <lineage>
        <taxon>Eukaryota</taxon>
        <taxon>Metazoa</taxon>
        <taxon>Ecdysozoa</taxon>
        <taxon>Nematoda</taxon>
        <taxon>Chromadorea</taxon>
        <taxon>Rhabditida</taxon>
        <taxon>Tylenchina</taxon>
        <taxon>Panagrolaimomorpha</taxon>
        <taxon>Panagrolaimoidea</taxon>
        <taxon>Panagrolaimidae</taxon>
        <taxon>Panagrolaimus</taxon>
    </lineage>
</organism>
<feature type="compositionally biased region" description="Basic residues" evidence="1">
    <location>
        <begin position="63"/>
        <end position="80"/>
    </location>
</feature>
<evidence type="ECO:0000256" key="1">
    <source>
        <dbReference type="SAM" id="MobiDB-lite"/>
    </source>
</evidence>
<accession>A0A914NXJ3</accession>
<dbReference type="WBParaSite" id="PDA_v2.g10176.t1">
    <property type="protein sequence ID" value="PDA_v2.g10176.t1"/>
    <property type="gene ID" value="PDA_v2.g10176"/>
</dbReference>
<evidence type="ECO:0000313" key="2">
    <source>
        <dbReference type="Proteomes" id="UP000887578"/>
    </source>
</evidence>
<dbReference type="AlphaFoldDB" id="A0A914NXJ3"/>
<sequence>MPIIFAEFSLKERQTLPYPISAIEQAYNMDPDGFKNIASLFTESGMEEQPTQDSITRASEKNGKKKSGGGKKKKRSKKRH</sequence>
<protein>
    <submittedName>
        <fullName evidence="3">Uncharacterized protein</fullName>
    </submittedName>
</protein>
<dbReference type="Proteomes" id="UP000887578">
    <property type="component" value="Unplaced"/>
</dbReference>
<name>A0A914NXJ3_9BILA</name>
<feature type="region of interest" description="Disordered" evidence="1">
    <location>
        <begin position="41"/>
        <end position="80"/>
    </location>
</feature>
<reference evidence="3" key="1">
    <citation type="submission" date="2022-11" db="UniProtKB">
        <authorList>
            <consortium name="WormBaseParasite"/>
        </authorList>
    </citation>
    <scope>IDENTIFICATION</scope>
</reference>
<proteinExistence type="predicted"/>
<evidence type="ECO:0000313" key="3">
    <source>
        <dbReference type="WBParaSite" id="PDA_v2.g10176.t1"/>
    </source>
</evidence>
<keyword evidence="2" id="KW-1185">Reference proteome</keyword>